<feature type="transmembrane region" description="Helical" evidence="6">
    <location>
        <begin position="229"/>
        <end position="249"/>
    </location>
</feature>
<comment type="caution">
    <text evidence="8">The sequence shown here is derived from an EMBL/GenBank/DDBJ whole genome shotgun (WGS) entry which is preliminary data.</text>
</comment>
<evidence type="ECO:0000259" key="7">
    <source>
        <dbReference type="PROSITE" id="PS50850"/>
    </source>
</evidence>
<feature type="transmembrane region" description="Helical" evidence="6">
    <location>
        <begin position="200"/>
        <end position="217"/>
    </location>
</feature>
<dbReference type="OrthoDB" id="2428527at2759"/>
<comment type="subcellular location">
    <subcellularLocation>
        <location evidence="1">Membrane</location>
        <topology evidence="1">Multi-pass membrane protein</topology>
    </subcellularLocation>
</comment>
<dbReference type="PANTHER" id="PTHR42718:SF1">
    <property type="entry name" value="LOW AFFINITY AMMONIUM TRANSPORTER"/>
    <property type="match status" value="1"/>
</dbReference>
<evidence type="ECO:0000256" key="1">
    <source>
        <dbReference type="ARBA" id="ARBA00004141"/>
    </source>
</evidence>
<evidence type="ECO:0000256" key="6">
    <source>
        <dbReference type="SAM" id="Phobius"/>
    </source>
</evidence>
<feature type="non-terminal residue" evidence="8">
    <location>
        <position position="631"/>
    </location>
</feature>
<dbReference type="Proteomes" id="UP000779574">
    <property type="component" value="Unassembled WGS sequence"/>
</dbReference>
<feature type="compositionally biased region" description="Low complexity" evidence="5">
    <location>
        <begin position="14"/>
        <end position="25"/>
    </location>
</feature>
<dbReference type="GO" id="GO:0022857">
    <property type="term" value="F:transmembrane transporter activity"/>
    <property type="evidence" value="ECO:0007669"/>
    <property type="project" value="InterPro"/>
</dbReference>
<sequence length="631" mass="68152">MSRVSPEPGFLAMPSTTSTKVPSPTEEFPFFLKDNRDTKDPAISVTYDESNNGRVSPLDTPVAPSASSSRHNSKHISLNSHTQLLATESWLAQSMEKVPQIPAIYTNGRRNSTNSLLLQAAGKLEPYEALGNVSVEHMAPPPSTPGLQHQELRIGGFHEALFIGVVVMAQFMCLAGLGQAIAPVKIIASGLGVKNPGQEAWFSAAYSLTTGTFILIAGRLGDILGHKRVFVFGYLFLGIWSGFAGFSAYVGRQIFFDVCRGMQGIGSALLAPNALALLGRAYPPGIKKNLTFALFGAMAPWGFVIGALFGALFSQTTWWPWTFWSYGVAAFALSAFSLLVVPKQLAKEAQFAGVTNVPGFDWTGCALGVIGLVLVNIAFNNGPLYGWSTPHVYFVLIIGLLVLVAFLWVERRAESPLLPVSAFNGTVTYTMALIGIGWGSFGIWIYYSWRFLEEFRHLTPLNVSAQFTPALICGLIAAGATGFMLTHTPVSFTMLIAMLAFCTGQAISAFMPVHQSYWPQMFVSILIMPFGMDMSFPAATVILSNHMPREHQGLAASMVNTMVNYSISLALGIAGTVEVSVMTHDGTLADTIWGVRCAFYTGLALAGCGVLLGMSYFIKSMIKEGWKVAQH</sequence>
<feature type="transmembrane region" description="Helical" evidence="6">
    <location>
        <begin position="391"/>
        <end position="409"/>
    </location>
</feature>
<feature type="transmembrane region" description="Helical" evidence="6">
    <location>
        <begin position="517"/>
        <end position="542"/>
    </location>
</feature>
<feature type="transmembrane region" description="Helical" evidence="6">
    <location>
        <begin position="160"/>
        <end position="180"/>
    </location>
</feature>
<reference evidence="8" key="1">
    <citation type="journal article" date="2021" name="J Fungi (Basel)">
        <title>Virulence traits and population genomics of the black yeast Aureobasidium melanogenum.</title>
        <authorList>
            <person name="Cernosa A."/>
            <person name="Sun X."/>
            <person name="Gostincar C."/>
            <person name="Fang C."/>
            <person name="Gunde-Cimerman N."/>
            <person name="Song Z."/>
        </authorList>
    </citation>
    <scope>NUCLEOTIDE SEQUENCE</scope>
    <source>
        <strain evidence="8">EXF-9911</strain>
    </source>
</reference>
<dbReference type="GO" id="GO:0016020">
    <property type="term" value="C:membrane"/>
    <property type="evidence" value="ECO:0007669"/>
    <property type="project" value="UniProtKB-SubCell"/>
</dbReference>
<feature type="transmembrane region" description="Helical" evidence="6">
    <location>
        <begin position="421"/>
        <end position="447"/>
    </location>
</feature>
<feature type="transmembrane region" description="Helical" evidence="6">
    <location>
        <begin position="554"/>
        <end position="573"/>
    </location>
</feature>
<feature type="domain" description="Major facilitator superfamily (MFS) profile" evidence="7">
    <location>
        <begin position="162"/>
        <end position="621"/>
    </location>
</feature>
<feature type="transmembrane region" description="Helical" evidence="6">
    <location>
        <begin position="492"/>
        <end position="511"/>
    </location>
</feature>
<keyword evidence="4 6" id="KW-0472">Membrane</keyword>
<evidence type="ECO:0000313" key="9">
    <source>
        <dbReference type="Proteomes" id="UP000779574"/>
    </source>
</evidence>
<dbReference type="InterPro" id="IPR011701">
    <property type="entry name" value="MFS"/>
</dbReference>
<dbReference type="AlphaFoldDB" id="A0A9P8EBM0"/>
<dbReference type="EMBL" id="JAHFXF010000561">
    <property type="protein sequence ID" value="KAG9685633.1"/>
    <property type="molecule type" value="Genomic_DNA"/>
</dbReference>
<feature type="transmembrane region" description="Helical" evidence="6">
    <location>
        <begin position="362"/>
        <end position="379"/>
    </location>
</feature>
<evidence type="ECO:0000256" key="5">
    <source>
        <dbReference type="SAM" id="MobiDB-lite"/>
    </source>
</evidence>
<keyword evidence="3 6" id="KW-1133">Transmembrane helix</keyword>
<feature type="transmembrane region" description="Helical" evidence="6">
    <location>
        <begin position="261"/>
        <end position="278"/>
    </location>
</feature>
<gene>
    <name evidence="8" type="ORF">KCU76_g11572</name>
</gene>
<dbReference type="PROSITE" id="PS50850">
    <property type="entry name" value="MFS"/>
    <property type="match status" value="1"/>
</dbReference>
<dbReference type="InterPro" id="IPR036259">
    <property type="entry name" value="MFS_trans_sf"/>
</dbReference>
<dbReference type="CDD" id="cd17476">
    <property type="entry name" value="MFS_Amf1_MDR_like"/>
    <property type="match status" value="1"/>
</dbReference>
<dbReference type="Pfam" id="PF07690">
    <property type="entry name" value="MFS_1"/>
    <property type="match status" value="2"/>
</dbReference>
<feature type="transmembrane region" description="Helical" evidence="6">
    <location>
        <begin position="318"/>
        <end position="341"/>
    </location>
</feature>
<dbReference type="SUPFAM" id="SSF103473">
    <property type="entry name" value="MFS general substrate transporter"/>
    <property type="match status" value="1"/>
</dbReference>
<dbReference type="PANTHER" id="PTHR42718">
    <property type="entry name" value="MAJOR FACILITATOR SUPERFAMILY MULTIDRUG TRANSPORTER MFSC"/>
    <property type="match status" value="1"/>
</dbReference>
<evidence type="ECO:0000313" key="8">
    <source>
        <dbReference type="EMBL" id="KAG9685633.1"/>
    </source>
</evidence>
<dbReference type="Gene3D" id="1.20.1250.20">
    <property type="entry name" value="MFS general substrate transporter like domains"/>
    <property type="match status" value="2"/>
</dbReference>
<feature type="transmembrane region" description="Helical" evidence="6">
    <location>
        <begin position="467"/>
        <end position="485"/>
    </location>
</feature>
<protein>
    <submittedName>
        <fullName evidence="8">MFS general substrate transporter</fullName>
    </submittedName>
</protein>
<evidence type="ECO:0000256" key="2">
    <source>
        <dbReference type="ARBA" id="ARBA00022692"/>
    </source>
</evidence>
<proteinExistence type="predicted"/>
<feature type="transmembrane region" description="Helical" evidence="6">
    <location>
        <begin position="290"/>
        <end position="312"/>
    </location>
</feature>
<evidence type="ECO:0000256" key="4">
    <source>
        <dbReference type="ARBA" id="ARBA00023136"/>
    </source>
</evidence>
<feature type="compositionally biased region" description="Polar residues" evidence="5">
    <location>
        <begin position="65"/>
        <end position="75"/>
    </location>
</feature>
<name>A0A9P8EBM0_AURME</name>
<organism evidence="8 9">
    <name type="scientific">Aureobasidium melanogenum</name>
    <name type="common">Aureobasidium pullulans var. melanogenum</name>
    <dbReference type="NCBI Taxonomy" id="46634"/>
    <lineage>
        <taxon>Eukaryota</taxon>
        <taxon>Fungi</taxon>
        <taxon>Dikarya</taxon>
        <taxon>Ascomycota</taxon>
        <taxon>Pezizomycotina</taxon>
        <taxon>Dothideomycetes</taxon>
        <taxon>Dothideomycetidae</taxon>
        <taxon>Dothideales</taxon>
        <taxon>Saccotheciaceae</taxon>
        <taxon>Aureobasidium</taxon>
    </lineage>
</organism>
<feature type="region of interest" description="Disordered" evidence="5">
    <location>
        <begin position="1"/>
        <end position="75"/>
    </location>
</feature>
<keyword evidence="2 6" id="KW-0812">Transmembrane</keyword>
<feature type="transmembrane region" description="Helical" evidence="6">
    <location>
        <begin position="593"/>
        <end position="618"/>
    </location>
</feature>
<reference evidence="8" key="2">
    <citation type="submission" date="2021-08" db="EMBL/GenBank/DDBJ databases">
        <authorList>
            <person name="Gostincar C."/>
            <person name="Sun X."/>
            <person name="Song Z."/>
            <person name="Gunde-Cimerman N."/>
        </authorList>
    </citation>
    <scope>NUCLEOTIDE SEQUENCE</scope>
    <source>
        <strain evidence="8">EXF-9911</strain>
    </source>
</reference>
<evidence type="ECO:0000256" key="3">
    <source>
        <dbReference type="ARBA" id="ARBA00022989"/>
    </source>
</evidence>
<accession>A0A9P8EBM0</accession>
<dbReference type="InterPro" id="IPR020846">
    <property type="entry name" value="MFS_dom"/>
</dbReference>